<feature type="compositionally biased region" description="Basic residues" evidence="1">
    <location>
        <begin position="87"/>
        <end position="100"/>
    </location>
</feature>
<dbReference type="EMBL" id="JAINUF010000018">
    <property type="protein sequence ID" value="KAJ8337613.1"/>
    <property type="molecule type" value="Genomic_DNA"/>
</dbReference>
<gene>
    <name evidence="2" type="ORF">SKAU_G00365790</name>
</gene>
<name>A0A9Q1EF21_SYNKA</name>
<dbReference type="AlphaFoldDB" id="A0A9Q1EF21"/>
<keyword evidence="3" id="KW-1185">Reference proteome</keyword>
<comment type="caution">
    <text evidence="2">The sequence shown here is derived from an EMBL/GenBank/DDBJ whole genome shotgun (WGS) entry which is preliminary data.</text>
</comment>
<feature type="region of interest" description="Disordered" evidence="1">
    <location>
        <begin position="83"/>
        <end position="108"/>
    </location>
</feature>
<organism evidence="2 3">
    <name type="scientific">Synaphobranchus kaupii</name>
    <name type="common">Kaup's arrowtooth eel</name>
    <dbReference type="NCBI Taxonomy" id="118154"/>
    <lineage>
        <taxon>Eukaryota</taxon>
        <taxon>Metazoa</taxon>
        <taxon>Chordata</taxon>
        <taxon>Craniata</taxon>
        <taxon>Vertebrata</taxon>
        <taxon>Euteleostomi</taxon>
        <taxon>Actinopterygii</taxon>
        <taxon>Neopterygii</taxon>
        <taxon>Teleostei</taxon>
        <taxon>Anguilliformes</taxon>
        <taxon>Synaphobranchidae</taxon>
        <taxon>Synaphobranchus</taxon>
    </lineage>
</organism>
<dbReference type="Proteomes" id="UP001152622">
    <property type="component" value="Chromosome 18"/>
</dbReference>
<sequence>MNESHFPIKAARYKRSAKPPHVADPFAPIMDTPQAVLGQHWHVMRVGGRLGTSCRSSSFRGGEVLPAADTYGARNVGVLLWTDAHREHPRHNKRASRNKPTKTDRTGP</sequence>
<evidence type="ECO:0000256" key="1">
    <source>
        <dbReference type="SAM" id="MobiDB-lite"/>
    </source>
</evidence>
<proteinExistence type="predicted"/>
<reference evidence="2" key="1">
    <citation type="journal article" date="2023" name="Science">
        <title>Genome structures resolve the early diversification of teleost fishes.</title>
        <authorList>
            <person name="Parey E."/>
            <person name="Louis A."/>
            <person name="Montfort J."/>
            <person name="Bouchez O."/>
            <person name="Roques C."/>
            <person name="Iampietro C."/>
            <person name="Lluch J."/>
            <person name="Castinel A."/>
            <person name="Donnadieu C."/>
            <person name="Desvignes T."/>
            <person name="Floi Bucao C."/>
            <person name="Jouanno E."/>
            <person name="Wen M."/>
            <person name="Mejri S."/>
            <person name="Dirks R."/>
            <person name="Jansen H."/>
            <person name="Henkel C."/>
            <person name="Chen W.J."/>
            <person name="Zahm M."/>
            <person name="Cabau C."/>
            <person name="Klopp C."/>
            <person name="Thompson A.W."/>
            <person name="Robinson-Rechavi M."/>
            <person name="Braasch I."/>
            <person name="Lecointre G."/>
            <person name="Bobe J."/>
            <person name="Postlethwait J.H."/>
            <person name="Berthelot C."/>
            <person name="Roest Crollius H."/>
            <person name="Guiguen Y."/>
        </authorList>
    </citation>
    <scope>NUCLEOTIDE SEQUENCE</scope>
    <source>
        <strain evidence="2">WJC10195</strain>
    </source>
</reference>
<protein>
    <submittedName>
        <fullName evidence="2">Uncharacterized protein</fullName>
    </submittedName>
</protein>
<accession>A0A9Q1EF21</accession>
<evidence type="ECO:0000313" key="3">
    <source>
        <dbReference type="Proteomes" id="UP001152622"/>
    </source>
</evidence>
<evidence type="ECO:0000313" key="2">
    <source>
        <dbReference type="EMBL" id="KAJ8337613.1"/>
    </source>
</evidence>